<proteinExistence type="predicted"/>
<reference evidence="2 3" key="1">
    <citation type="submission" date="2017-07" db="EMBL/GenBank/DDBJ databases">
        <authorList>
            <person name="Talla V."/>
            <person name="Backstrom N."/>
        </authorList>
    </citation>
    <scope>NUCLEOTIDE SEQUENCE [LARGE SCALE GENOMIC DNA]</scope>
</reference>
<keyword evidence="1" id="KW-0472">Membrane</keyword>
<gene>
    <name evidence="2" type="ORF">LSINAPIS_LOCUS8640</name>
</gene>
<organism evidence="2 3">
    <name type="scientific">Leptidea sinapis</name>
    <dbReference type="NCBI Taxonomy" id="189913"/>
    <lineage>
        <taxon>Eukaryota</taxon>
        <taxon>Metazoa</taxon>
        <taxon>Ecdysozoa</taxon>
        <taxon>Arthropoda</taxon>
        <taxon>Hexapoda</taxon>
        <taxon>Insecta</taxon>
        <taxon>Pterygota</taxon>
        <taxon>Neoptera</taxon>
        <taxon>Endopterygota</taxon>
        <taxon>Lepidoptera</taxon>
        <taxon>Glossata</taxon>
        <taxon>Ditrysia</taxon>
        <taxon>Papilionoidea</taxon>
        <taxon>Pieridae</taxon>
        <taxon>Dismorphiinae</taxon>
        <taxon>Leptidea</taxon>
    </lineage>
</organism>
<accession>A0A5E4QK23</accession>
<keyword evidence="3" id="KW-1185">Reference proteome</keyword>
<dbReference type="AlphaFoldDB" id="A0A5E4QK23"/>
<keyword evidence="1" id="KW-0812">Transmembrane</keyword>
<keyword evidence="1" id="KW-1133">Transmembrane helix</keyword>
<dbReference type="EMBL" id="FZQP02003113">
    <property type="protein sequence ID" value="VVC97337.1"/>
    <property type="molecule type" value="Genomic_DNA"/>
</dbReference>
<dbReference type="Proteomes" id="UP000324832">
    <property type="component" value="Unassembled WGS sequence"/>
</dbReference>
<protein>
    <submittedName>
        <fullName evidence="2">Uncharacterized protein</fullName>
    </submittedName>
</protein>
<name>A0A5E4QK23_9NEOP</name>
<evidence type="ECO:0000313" key="2">
    <source>
        <dbReference type="EMBL" id="VVC97337.1"/>
    </source>
</evidence>
<sequence>MALYVVEAACTAHGLMLSLTYMCGTGVRGMGNLGPLASSILCAFFAITATALAIRIR</sequence>
<feature type="transmembrane region" description="Helical" evidence="1">
    <location>
        <begin position="36"/>
        <end position="54"/>
    </location>
</feature>
<evidence type="ECO:0000256" key="1">
    <source>
        <dbReference type="SAM" id="Phobius"/>
    </source>
</evidence>
<evidence type="ECO:0000313" key="3">
    <source>
        <dbReference type="Proteomes" id="UP000324832"/>
    </source>
</evidence>